<dbReference type="InterPro" id="IPR010559">
    <property type="entry name" value="Sig_transdc_His_kin_internal"/>
</dbReference>
<dbReference type="AlphaFoldDB" id="A0A2A5B7P4"/>
<dbReference type="Gene3D" id="3.30.565.10">
    <property type="entry name" value="Histidine kinase-like ATPase, C-terminal domain"/>
    <property type="match status" value="1"/>
</dbReference>
<dbReference type="EMBL" id="NVVJ01000006">
    <property type="protein sequence ID" value="PCJ27505.1"/>
    <property type="molecule type" value="Genomic_DNA"/>
</dbReference>
<evidence type="ECO:0000313" key="3">
    <source>
        <dbReference type="EMBL" id="PCJ27505.1"/>
    </source>
</evidence>
<gene>
    <name evidence="3" type="ORF">COA96_03120</name>
</gene>
<evidence type="ECO:0000256" key="1">
    <source>
        <dbReference type="SAM" id="Phobius"/>
    </source>
</evidence>
<dbReference type="SUPFAM" id="SSF55874">
    <property type="entry name" value="ATPase domain of HSP90 chaperone/DNA topoisomerase II/histidine kinase"/>
    <property type="match status" value="1"/>
</dbReference>
<comment type="caution">
    <text evidence="3">The sequence shown here is derived from an EMBL/GenBank/DDBJ whole genome shotgun (WGS) entry which is preliminary data.</text>
</comment>
<reference evidence="4" key="1">
    <citation type="submission" date="2017-08" db="EMBL/GenBank/DDBJ databases">
        <title>A dynamic microbial community with high functional redundancy inhabits the cold, oxic subseafloor aquifer.</title>
        <authorList>
            <person name="Tully B.J."/>
            <person name="Wheat C.G."/>
            <person name="Glazer B.T."/>
            <person name="Huber J.A."/>
        </authorList>
    </citation>
    <scope>NUCLEOTIDE SEQUENCE [LARGE SCALE GENOMIC DNA]</scope>
</reference>
<keyword evidence="1" id="KW-0472">Membrane</keyword>
<feature type="transmembrane region" description="Helical" evidence="1">
    <location>
        <begin position="118"/>
        <end position="140"/>
    </location>
</feature>
<organism evidence="3 4">
    <name type="scientific">SAR86 cluster bacterium</name>
    <dbReference type="NCBI Taxonomy" id="2030880"/>
    <lineage>
        <taxon>Bacteria</taxon>
        <taxon>Pseudomonadati</taxon>
        <taxon>Pseudomonadota</taxon>
        <taxon>Gammaproteobacteria</taxon>
        <taxon>SAR86 cluster</taxon>
    </lineage>
</organism>
<accession>A0A2A5B7P4</accession>
<dbReference type="PANTHER" id="PTHR34220">
    <property type="entry name" value="SENSOR HISTIDINE KINASE YPDA"/>
    <property type="match status" value="1"/>
</dbReference>
<keyword evidence="1" id="KW-1133">Transmembrane helix</keyword>
<protein>
    <recommendedName>
        <fullName evidence="2">Signal transduction histidine kinase internal region domain-containing protein</fullName>
    </recommendedName>
</protein>
<dbReference type="Proteomes" id="UP000218327">
    <property type="component" value="Unassembled WGS sequence"/>
</dbReference>
<evidence type="ECO:0000259" key="2">
    <source>
        <dbReference type="Pfam" id="PF06580"/>
    </source>
</evidence>
<keyword evidence="1" id="KW-0812">Transmembrane</keyword>
<evidence type="ECO:0000313" key="4">
    <source>
        <dbReference type="Proteomes" id="UP000218327"/>
    </source>
</evidence>
<sequence>MHPFFNSINRVLVLLLSWAILTFSISALISSTTDASLLNCLILLTPMYFLCLIFVLPNYYVCRGLPLESTSWLMLLASHLLTLVVVVVMWIAVGEAYAGLLDTVLVNTNWDSLLGESLTINLAIVVLQFEIVVLLHYLFFAMEKTRNLEQDALRHKLLVSQAELNTLKATVHPHFLFNSLNTLANIALSSPEKAHRFCLLIAEFLRYSVAYSKKSTATLNEELEHIQNYLGIERERFGSRLQTNFEIDDAVQNIVIPALILFPIVENAIKHGIDSCLEGGTISIKARQNKSMLVIEVSNPVDELGRKLKGTGHGLSSVEQRLKTRYSGKAMLKTIREPGSFTVQFYLPADHNLELQEVKS</sequence>
<dbReference type="GO" id="GO:0000155">
    <property type="term" value="F:phosphorelay sensor kinase activity"/>
    <property type="evidence" value="ECO:0007669"/>
    <property type="project" value="InterPro"/>
</dbReference>
<feature type="domain" description="Signal transduction histidine kinase internal region" evidence="2">
    <location>
        <begin position="162"/>
        <end position="241"/>
    </location>
</feature>
<name>A0A2A5B7P4_9GAMM</name>
<dbReference type="InterPro" id="IPR050640">
    <property type="entry name" value="Bact_2-comp_sensor_kinase"/>
</dbReference>
<proteinExistence type="predicted"/>
<dbReference type="GO" id="GO:0016020">
    <property type="term" value="C:membrane"/>
    <property type="evidence" value="ECO:0007669"/>
    <property type="project" value="InterPro"/>
</dbReference>
<feature type="transmembrane region" description="Helical" evidence="1">
    <location>
        <begin position="41"/>
        <end position="61"/>
    </location>
</feature>
<dbReference type="InterPro" id="IPR036890">
    <property type="entry name" value="HATPase_C_sf"/>
</dbReference>
<feature type="transmembrane region" description="Helical" evidence="1">
    <location>
        <begin position="73"/>
        <end position="98"/>
    </location>
</feature>
<dbReference type="PANTHER" id="PTHR34220:SF7">
    <property type="entry name" value="SENSOR HISTIDINE KINASE YPDA"/>
    <property type="match status" value="1"/>
</dbReference>
<dbReference type="Pfam" id="PF06580">
    <property type="entry name" value="His_kinase"/>
    <property type="match status" value="1"/>
</dbReference>